<evidence type="ECO:0000313" key="1">
    <source>
        <dbReference type="EMBL" id="GMR39361.1"/>
    </source>
</evidence>
<accession>A0AAN4ZEL9</accession>
<evidence type="ECO:0000313" key="2">
    <source>
        <dbReference type="Proteomes" id="UP001328107"/>
    </source>
</evidence>
<proteinExistence type="predicted"/>
<reference evidence="2" key="1">
    <citation type="submission" date="2022-10" db="EMBL/GenBank/DDBJ databases">
        <title>Genome assembly of Pristionchus species.</title>
        <authorList>
            <person name="Yoshida K."/>
            <person name="Sommer R.J."/>
        </authorList>
    </citation>
    <scope>NUCLEOTIDE SEQUENCE [LARGE SCALE GENOMIC DNA]</scope>
    <source>
        <strain evidence="2">RS5460</strain>
    </source>
</reference>
<sequence length="67" mass="7433">STLPARPARMSPAPPPTCNMIRFPAMLPMSPLNSFGFTSTFWNSSSAPDIPGRLYVAHPWFRELSKP</sequence>
<organism evidence="1 2">
    <name type="scientific">Pristionchus mayeri</name>
    <dbReference type="NCBI Taxonomy" id="1317129"/>
    <lineage>
        <taxon>Eukaryota</taxon>
        <taxon>Metazoa</taxon>
        <taxon>Ecdysozoa</taxon>
        <taxon>Nematoda</taxon>
        <taxon>Chromadorea</taxon>
        <taxon>Rhabditida</taxon>
        <taxon>Rhabditina</taxon>
        <taxon>Diplogasteromorpha</taxon>
        <taxon>Diplogasteroidea</taxon>
        <taxon>Neodiplogasteridae</taxon>
        <taxon>Pristionchus</taxon>
    </lineage>
</organism>
<feature type="non-terminal residue" evidence="1">
    <location>
        <position position="67"/>
    </location>
</feature>
<name>A0AAN4ZEL9_9BILA</name>
<protein>
    <submittedName>
        <fullName evidence="1">Uncharacterized protein</fullName>
    </submittedName>
</protein>
<dbReference type="AlphaFoldDB" id="A0AAN4ZEL9"/>
<dbReference type="EMBL" id="BTRK01000002">
    <property type="protein sequence ID" value="GMR39361.1"/>
    <property type="molecule type" value="Genomic_DNA"/>
</dbReference>
<comment type="caution">
    <text evidence="1">The sequence shown here is derived from an EMBL/GenBank/DDBJ whole genome shotgun (WGS) entry which is preliminary data.</text>
</comment>
<dbReference type="Proteomes" id="UP001328107">
    <property type="component" value="Unassembled WGS sequence"/>
</dbReference>
<keyword evidence="2" id="KW-1185">Reference proteome</keyword>
<gene>
    <name evidence="1" type="ORF">PMAYCL1PPCAC_09556</name>
</gene>
<feature type="non-terminal residue" evidence="1">
    <location>
        <position position="1"/>
    </location>
</feature>